<feature type="transmembrane region" description="Helical" evidence="1">
    <location>
        <begin position="456"/>
        <end position="475"/>
    </location>
</feature>
<keyword evidence="1" id="KW-0812">Transmembrane</keyword>
<dbReference type="AlphaFoldDB" id="A0A8J8T3A9"/>
<organism evidence="2 3">
    <name type="scientific">Halteria grandinella</name>
    <dbReference type="NCBI Taxonomy" id="5974"/>
    <lineage>
        <taxon>Eukaryota</taxon>
        <taxon>Sar</taxon>
        <taxon>Alveolata</taxon>
        <taxon>Ciliophora</taxon>
        <taxon>Intramacronucleata</taxon>
        <taxon>Spirotrichea</taxon>
        <taxon>Stichotrichia</taxon>
        <taxon>Sporadotrichida</taxon>
        <taxon>Halteriidae</taxon>
        <taxon>Halteria</taxon>
    </lineage>
</organism>
<keyword evidence="3" id="KW-1185">Reference proteome</keyword>
<dbReference type="Proteomes" id="UP000785679">
    <property type="component" value="Unassembled WGS sequence"/>
</dbReference>
<dbReference type="EMBL" id="RRYP01007260">
    <property type="protein sequence ID" value="TNV80629.1"/>
    <property type="molecule type" value="Genomic_DNA"/>
</dbReference>
<proteinExistence type="predicted"/>
<gene>
    <name evidence="2" type="ORF">FGO68_gene1353</name>
</gene>
<comment type="caution">
    <text evidence="2">The sequence shown here is derived from an EMBL/GenBank/DDBJ whole genome shotgun (WGS) entry which is preliminary data.</text>
</comment>
<sequence>MQILTQINIMGTSSKSSQPLTQKQHLAIRCANLLTFNVALLVIGIIAFIRSNSNYGMIVYNETQEWAQYPLAEVRDYNYSVANQTWGCPDDNYELVTVKFPGTRTICYKDGGYNIQECPRKSGGKRIEGVPPTELDRINNVSVCIKRNRAIGNYHDLANQRSLNICPKWCGSFNNTAKKFCLPLTNLTCPLNQIQLDQKPTTFNATSNTTSKLFAQNWTITQLSSNATSNPLVNLYIGLSRPCGIVDKRYANREVDVPDIYDIDPSDCPFNVDKNQENLLYSTTGAFQQKELDLYVQNDFLNTIQRQVPDFYQESLTRNSYRLFQKPYSTWSISCQQQYPTTQVARQGELFQGMQQKYLVIFILSISAYVVNAFYAVMVLIMYYKQQECVMYVTHIIGFIIETAFYVALIVMYSMVINTITQIDFEALKYFATHSCSDGPLQSAFLSLDADFTLDFRITGLGLAFVCACLLIHLVRSLCPQRIRREILEVISCILCRRQAKGKVMGVHDLMPEYYPQTQATAAKMGQYMLRKVLKKAQQEGNTTLQLPGLQNDPTIEASRITNNATSAFRGYGNDESAALNDLAEGEGLKVTVKAV</sequence>
<evidence type="ECO:0000313" key="2">
    <source>
        <dbReference type="EMBL" id="TNV80629.1"/>
    </source>
</evidence>
<feature type="transmembrane region" description="Helical" evidence="1">
    <location>
        <begin position="358"/>
        <end position="384"/>
    </location>
</feature>
<protein>
    <submittedName>
        <fullName evidence="2">Uncharacterized protein</fullName>
    </submittedName>
</protein>
<reference evidence="2" key="1">
    <citation type="submission" date="2019-06" db="EMBL/GenBank/DDBJ databases">
        <authorList>
            <person name="Zheng W."/>
        </authorList>
    </citation>
    <scope>NUCLEOTIDE SEQUENCE</scope>
    <source>
        <strain evidence="2">QDHG01</strain>
    </source>
</reference>
<keyword evidence="1" id="KW-0472">Membrane</keyword>
<accession>A0A8J8T3A9</accession>
<name>A0A8J8T3A9_HALGN</name>
<feature type="transmembrane region" description="Helical" evidence="1">
    <location>
        <begin position="396"/>
        <end position="416"/>
    </location>
</feature>
<feature type="transmembrane region" description="Helical" evidence="1">
    <location>
        <begin position="26"/>
        <end position="49"/>
    </location>
</feature>
<evidence type="ECO:0000256" key="1">
    <source>
        <dbReference type="SAM" id="Phobius"/>
    </source>
</evidence>
<keyword evidence="1" id="KW-1133">Transmembrane helix</keyword>
<dbReference type="OrthoDB" id="10640901at2759"/>
<evidence type="ECO:0000313" key="3">
    <source>
        <dbReference type="Proteomes" id="UP000785679"/>
    </source>
</evidence>